<sequence>MDSISQAALGSAVVLATLGRRTAAWKAALWGAAAGTLPDLDAFIDHGDPLLNMVRHRAESHGLALLALASAPLGWLAARLSGQPDLWRRWWLAMALALITHPLLDTLTVYGTQLLQPFSNHPFAVGSVFIIDPFYTLPLLLGVLVAVIGSSTKGLRWNAAMLALSTAYLGWSVLAQQHVRGVLEASLRHNGMATSQMLVTPAPFSTVLWRAVAMGSEHYHEAYYSLLDGAHPVAWTSHPRGADLRLQHADNPHVQRLSWFSHGFMRIQANSQGRLTITDLRMGLEPCYSFHFDIGPAHSAASETGPVVQQWQRPDLSMALPWLWRRLTDPTAGTLSTLPGGISCGTAP</sequence>
<dbReference type="RefSeq" id="WP_142084917.1">
    <property type="nucleotide sequence ID" value="NZ_VFPV01000003.1"/>
</dbReference>
<dbReference type="EMBL" id="VFPV01000003">
    <property type="protein sequence ID" value="TQN01666.1"/>
    <property type="molecule type" value="Genomic_DNA"/>
</dbReference>
<keyword evidence="1" id="KW-1133">Transmembrane helix</keyword>
<dbReference type="PANTHER" id="PTHR40031:SF1">
    <property type="entry name" value="MEMBRANE-BOUND METAL-DEPENDENT HYDROLASE"/>
    <property type="match status" value="1"/>
</dbReference>
<feature type="transmembrane region" description="Helical" evidence="1">
    <location>
        <begin position="155"/>
        <end position="174"/>
    </location>
</feature>
<gene>
    <name evidence="2" type="ORF">BDD18_3635</name>
</gene>
<dbReference type="PANTHER" id="PTHR40031">
    <property type="entry name" value="HYPOTHETICAL MEMBRANE SPANNING PROTEIN"/>
    <property type="match status" value="1"/>
</dbReference>
<keyword evidence="1" id="KW-0812">Transmembrane</keyword>
<feature type="transmembrane region" description="Helical" evidence="1">
    <location>
        <begin position="60"/>
        <end position="78"/>
    </location>
</feature>
<feature type="transmembrane region" description="Helical" evidence="1">
    <location>
        <begin position="123"/>
        <end position="148"/>
    </location>
</feature>
<reference evidence="2 3" key="1">
    <citation type="submission" date="2019-06" db="EMBL/GenBank/DDBJ databases">
        <title>Genomic Encyclopedia of Archaeal and Bacterial Type Strains, Phase II (KMG-II): from individual species to whole genera.</title>
        <authorList>
            <person name="Goeker M."/>
        </authorList>
    </citation>
    <scope>NUCLEOTIDE SEQUENCE [LARGE SCALE GENOMIC DNA]</scope>
    <source>
        <strain evidence="2 3">DSM 7270</strain>
    </source>
</reference>
<protein>
    <submittedName>
        <fullName evidence="2">Inner membrane protein</fullName>
    </submittedName>
</protein>
<proteinExistence type="predicted"/>
<keyword evidence="1" id="KW-0472">Membrane</keyword>
<dbReference type="Pfam" id="PF04307">
    <property type="entry name" value="YdjM"/>
    <property type="match status" value="1"/>
</dbReference>
<dbReference type="InterPro" id="IPR053170">
    <property type="entry name" value="Transcription_regulator"/>
</dbReference>
<dbReference type="Proteomes" id="UP000316993">
    <property type="component" value="Unassembled WGS sequence"/>
</dbReference>
<evidence type="ECO:0000313" key="2">
    <source>
        <dbReference type="EMBL" id="TQN01666.1"/>
    </source>
</evidence>
<organism evidence="2 3">
    <name type="scientific">Acidovorax temperans</name>
    <dbReference type="NCBI Taxonomy" id="80878"/>
    <lineage>
        <taxon>Bacteria</taxon>
        <taxon>Pseudomonadati</taxon>
        <taxon>Pseudomonadota</taxon>
        <taxon>Betaproteobacteria</taxon>
        <taxon>Burkholderiales</taxon>
        <taxon>Comamonadaceae</taxon>
        <taxon>Acidovorax</taxon>
    </lineage>
</organism>
<evidence type="ECO:0000256" key="1">
    <source>
        <dbReference type="SAM" id="Phobius"/>
    </source>
</evidence>
<dbReference type="InterPro" id="IPR007404">
    <property type="entry name" value="YdjM-like"/>
</dbReference>
<evidence type="ECO:0000313" key="3">
    <source>
        <dbReference type="Proteomes" id="UP000316993"/>
    </source>
</evidence>
<feature type="transmembrane region" description="Helical" evidence="1">
    <location>
        <begin position="90"/>
        <end position="111"/>
    </location>
</feature>
<comment type="caution">
    <text evidence="2">The sequence shown here is derived from an EMBL/GenBank/DDBJ whole genome shotgun (WGS) entry which is preliminary data.</text>
</comment>
<accession>A0A543L2W5</accession>
<name>A0A543L2W5_9BURK</name>
<dbReference type="AlphaFoldDB" id="A0A543L2W5"/>